<evidence type="ECO:0008006" key="4">
    <source>
        <dbReference type="Google" id="ProtNLM"/>
    </source>
</evidence>
<proteinExistence type="predicted"/>
<gene>
    <name evidence="2" type="ORF">C0W27_16090</name>
</gene>
<reference evidence="2 3" key="1">
    <citation type="submission" date="2018-01" db="EMBL/GenBank/DDBJ databases">
        <title>Whole genome sequencing of Histamine producing bacteria.</title>
        <authorList>
            <person name="Butler K."/>
        </authorList>
    </citation>
    <scope>NUCLEOTIDE SEQUENCE [LARGE SCALE GENOMIC DNA]</scope>
    <source>
        <strain evidence="2 3">A6-1</strain>
    </source>
</reference>
<dbReference type="PANTHER" id="PTHR38973">
    <property type="entry name" value="PLASMID PARTITIONING CONTROL PROTEIN-RELATED"/>
    <property type="match status" value="1"/>
</dbReference>
<keyword evidence="3" id="KW-1185">Reference proteome</keyword>
<accession>A0ABX5H1Z6</accession>
<organism evidence="2 3">
    <name type="scientific">Photobacterium angustum</name>
    <dbReference type="NCBI Taxonomy" id="661"/>
    <lineage>
        <taxon>Bacteria</taxon>
        <taxon>Pseudomonadati</taxon>
        <taxon>Pseudomonadota</taxon>
        <taxon>Gammaproteobacteria</taxon>
        <taxon>Vibrionales</taxon>
        <taxon>Vibrionaceae</taxon>
        <taxon>Photobacterium</taxon>
    </lineage>
</organism>
<evidence type="ECO:0000313" key="2">
    <source>
        <dbReference type="EMBL" id="PSX07089.1"/>
    </source>
</evidence>
<dbReference type="RefSeq" id="WP_045152726.1">
    <property type="nucleotide sequence ID" value="NZ_JZSW01000007.1"/>
</dbReference>
<evidence type="ECO:0000256" key="1">
    <source>
        <dbReference type="ARBA" id="ARBA00023125"/>
    </source>
</evidence>
<name>A0ABX5H1Z6_PHOAN</name>
<dbReference type="Gene3D" id="3.90.1530.10">
    <property type="entry name" value="Conserved hypothetical protein from pyrococcus furiosus pfu- 392566-001, ParB domain"/>
    <property type="match status" value="1"/>
</dbReference>
<dbReference type="EMBL" id="PYOU01000014">
    <property type="protein sequence ID" value="PSX07089.1"/>
    <property type="molecule type" value="Genomic_DNA"/>
</dbReference>
<sequence length="465" mass="53349">MTMMKHKDSSNKYDRRKSNSNAIRLNLLTGSSEKQVHADFNLITLDQNAVRQFVDISPFNPRFKDEEGARDVRSLAKDIKKNGQIEPVWAYFKDGKYWILNGSRRLTVTSYLNMDLNILYTSYPFSDQQLQIISLSLANTKELSLMEKGAIYYSMMQARPDMTLEDVSKAKGVSRTLVKSAIEAFTLPDYIKDRFNSPSSLGKPAVDKLSKLSNKIEEIKNSYKRADSQENKKADLSLVNAANDFICSLYYVDSDQVIEELTREAQEKYRFKLHQLTEKLKAKLNRQNIEFDPKVHTVDIEKPDLDFSETKINSVVIKEIFKIYKESDLYQLLRYDNNINDQLIAKENELGVDVIDVQTSRIVSGHSFDNKVSKFVVKNLQPTSQELLLNVHKAVVNSIVDARTPLNDADHEIYKQMLKMIGNTNTEMSSKEKGKLANVFMNILKVSEQSKQEEVADQNDKAEVY</sequence>
<dbReference type="InterPro" id="IPR036086">
    <property type="entry name" value="ParB/Sulfiredoxin_sf"/>
</dbReference>
<dbReference type="PANTHER" id="PTHR38973:SF1">
    <property type="entry name" value="PLASMID PARTITION PROTEIN B"/>
    <property type="match status" value="1"/>
</dbReference>
<protein>
    <recommendedName>
        <fullName evidence="4">ParB/Sulfiredoxin domain-containing protein</fullName>
    </recommendedName>
</protein>
<comment type="caution">
    <text evidence="2">The sequence shown here is derived from an EMBL/GenBank/DDBJ whole genome shotgun (WGS) entry which is preliminary data.</text>
</comment>
<evidence type="ECO:0000313" key="3">
    <source>
        <dbReference type="Proteomes" id="UP000240989"/>
    </source>
</evidence>
<dbReference type="Proteomes" id="UP000240989">
    <property type="component" value="Unassembled WGS sequence"/>
</dbReference>
<dbReference type="SUPFAM" id="SSF110849">
    <property type="entry name" value="ParB/Sulfiredoxin"/>
    <property type="match status" value="1"/>
</dbReference>
<keyword evidence="1" id="KW-0238">DNA-binding</keyword>
<dbReference type="Gene3D" id="1.10.10.2830">
    <property type="match status" value="1"/>
</dbReference>